<evidence type="ECO:0000313" key="1">
    <source>
        <dbReference type="EMBL" id="KAI0044424.1"/>
    </source>
</evidence>
<name>A0ACB8RJL2_9AGAM</name>
<dbReference type="Proteomes" id="UP000814033">
    <property type="component" value="Unassembled WGS sequence"/>
</dbReference>
<organism evidence="1 2">
    <name type="scientific">Auriscalpium vulgare</name>
    <dbReference type="NCBI Taxonomy" id="40419"/>
    <lineage>
        <taxon>Eukaryota</taxon>
        <taxon>Fungi</taxon>
        <taxon>Dikarya</taxon>
        <taxon>Basidiomycota</taxon>
        <taxon>Agaricomycotina</taxon>
        <taxon>Agaricomycetes</taxon>
        <taxon>Russulales</taxon>
        <taxon>Auriscalpiaceae</taxon>
        <taxon>Auriscalpium</taxon>
    </lineage>
</organism>
<accession>A0ACB8RJL2</accession>
<comment type="caution">
    <text evidence="1">The sequence shown here is derived from an EMBL/GenBank/DDBJ whole genome shotgun (WGS) entry which is preliminary data.</text>
</comment>
<keyword evidence="2" id="KW-1185">Reference proteome</keyword>
<protein>
    <submittedName>
        <fullName evidence="1">Uncharacterized protein</fullName>
    </submittedName>
</protein>
<gene>
    <name evidence="1" type="ORF">FA95DRAFT_1497030</name>
</gene>
<dbReference type="EMBL" id="MU275983">
    <property type="protein sequence ID" value="KAI0044424.1"/>
    <property type="molecule type" value="Genomic_DNA"/>
</dbReference>
<sequence length="819" mass="92197">MGGPKYVRNEVCCQGFNSCDGYTASREWLVILLTLLRLLTYSIYIGPYSLEIRYPQKSIGLTCQLYVTATRVTQHDELSHIRAQVAGAIEAPSSTLLGKISSGLDEAASGQDQTASTVDTWSPLLDKLKIFAVVMDKVSEVHPYLSMAWMILDAGHKTIVAQLERTARVEELGQLILSVYDIIDITGDLKMIKAQQDVISALSKQTLECGYFIVDYYKDRSKCMFLYFQYSIFKVTNLTDNLISQYEEQFKKLKTAFQEHATIGIQLVVQSIFDQVKHIGKLLLMKMFDISNMPNYASRARHQSGKQCLDGTREELLTSIRTWINNPDQQLSKMFLLTGLSGTGKSSVAHSIAEHYHGLKRLGSSFCFDRNETEKRNDKHLFSTLAVDLAGFNHAFRNALYRCIGDSPSIRGTYDLNDQVKNFILLPIKELNIVGPIVIVIDALDESANLGARYQLLKSLVSMLSELPSNFRIIITSRPEEDIVKFLVNCPHVYHQSMTDVSRESTNMDLLKYIRFQLQDELGQPLSIFQEEHYQCLVTRAEGLFQWAYVACHAIKGYGKMQPPSKTMLKEFHVLTSTASSSLIKNSTKGALDELYMKVLSQLFGSTENGQKEDNLKALKVMLGQILATYQPLPVVSFKEMHSKSTNSDIISEEFVWALSKLGALLTGVIDHSEPIRFIHTSFYDFLLDESKSGQYCVAGDIFEQHKLIAWGAINTLNDKLRFNICNFPSSYLANCNVPGLDAAIEEQFDSWLSYACQYWGMHMDNAPSDAQIQSLIIQLLKSKLLYWLEALSLLKIVNTAILTLTAITKSSTVSVLLV</sequence>
<proteinExistence type="predicted"/>
<reference evidence="1" key="1">
    <citation type="submission" date="2021-02" db="EMBL/GenBank/DDBJ databases">
        <authorList>
            <consortium name="DOE Joint Genome Institute"/>
            <person name="Ahrendt S."/>
            <person name="Looney B.P."/>
            <person name="Miyauchi S."/>
            <person name="Morin E."/>
            <person name="Drula E."/>
            <person name="Courty P.E."/>
            <person name="Chicoki N."/>
            <person name="Fauchery L."/>
            <person name="Kohler A."/>
            <person name="Kuo A."/>
            <person name="Labutti K."/>
            <person name="Pangilinan J."/>
            <person name="Lipzen A."/>
            <person name="Riley R."/>
            <person name="Andreopoulos W."/>
            <person name="He G."/>
            <person name="Johnson J."/>
            <person name="Barry K.W."/>
            <person name="Grigoriev I.V."/>
            <person name="Nagy L."/>
            <person name="Hibbett D."/>
            <person name="Henrissat B."/>
            <person name="Matheny P.B."/>
            <person name="Labbe J."/>
            <person name="Martin F."/>
        </authorList>
    </citation>
    <scope>NUCLEOTIDE SEQUENCE</scope>
    <source>
        <strain evidence="1">FP105234-sp</strain>
    </source>
</reference>
<reference evidence="1" key="2">
    <citation type="journal article" date="2022" name="New Phytol.">
        <title>Evolutionary transition to the ectomycorrhizal habit in the genomes of a hyperdiverse lineage of mushroom-forming fungi.</title>
        <authorList>
            <person name="Looney B."/>
            <person name="Miyauchi S."/>
            <person name="Morin E."/>
            <person name="Drula E."/>
            <person name="Courty P.E."/>
            <person name="Kohler A."/>
            <person name="Kuo A."/>
            <person name="LaButti K."/>
            <person name="Pangilinan J."/>
            <person name="Lipzen A."/>
            <person name="Riley R."/>
            <person name="Andreopoulos W."/>
            <person name="He G."/>
            <person name="Johnson J."/>
            <person name="Nolan M."/>
            <person name="Tritt A."/>
            <person name="Barry K.W."/>
            <person name="Grigoriev I.V."/>
            <person name="Nagy L.G."/>
            <person name="Hibbett D."/>
            <person name="Henrissat B."/>
            <person name="Matheny P.B."/>
            <person name="Labbe J."/>
            <person name="Martin F.M."/>
        </authorList>
    </citation>
    <scope>NUCLEOTIDE SEQUENCE</scope>
    <source>
        <strain evidence="1">FP105234-sp</strain>
    </source>
</reference>
<evidence type="ECO:0000313" key="2">
    <source>
        <dbReference type="Proteomes" id="UP000814033"/>
    </source>
</evidence>